<sequence length="39" mass="4314">MVRRLIVCAVRCEVNDGVPLFSLARCAVRARLVVSIQSL</sequence>
<organism evidence="1">
    <name type="scientific">Arundo donax</name>
    <name type="common">Giant reed</name>
    <name type="synonym">Donax arundinaceus</name>
    <dbReference type="NCBI Taxonomy" id="35708"/>
    <lineage>
        <taxon>Eukaryota</taxon>
        <taxon>Viridiplantae</taxon>
        <taxon>Streptophyta</taxon>
        <taxon>Embryophyta</taxon>
        <taxon>Tracheophyta</taxon>
        <taxon>Spermatophyta</taxon>
        <taxon>Magnoliopsida</taxon>
        <taxon>Liliopsida</taxon>
        <taxon>Poales</taxon>
        <taxon>Poaceae</taxon>
        <taxon>PACMAD clade</taxon>
        <taxon>Arundinoideae</taxon>
        <taxon>Arundineae</taxon>
        <taxon>Arundo</taxon>
    </lineage>
</organism>
<dbReference type="EMBL" id="GBRH01239099">
    <property type="protein sequence ID" value="JAD58796.1"/>
    <property type="molecule type" value="Transcribed_RNA"/>
</dbReference>
<evidence type="ECO:0000313" key="1">
    <source>
        <dbReference type="EMBL" id="JAD58796.1"/>
    </source>
</evidence>
<protein>
    <submittedName>
        <fullName evidence="1">Uncharacterized protein</fullName>
    </submittedName>
</protein>
<name>A0A0A9B603_ARUDO</name>
<reference evidence="1" key="2">
    <citation type="journal article" date="2015" name="Data Brief">
        <title>Shoot transcriptome of the giant reed, Arundo donax.</title>
        <authorList>
            <person name="Barrero R.A."/>
            <person name="Guerrero F.D."/>
            <person name="Moolhuijzen P."/>
            <person name="Goolsby J.A."/>
            <person name="Tidwell J."/>
            <person name="Bellgard S.E."/>
            <person name="Bellgard M.I."/>
        </authorList>
    </citation>
    <scope>NUCLEOTIDE SEQUENCE</scope>
    <source>
        <tissue evidence="1">Shoot tissue taken approximately 20 cm above the soil surface</tissue>
    </source>
</reference>
<dbReference type="AlphaFoldDB" id="A0A0A9B603"/>
<accession>A0A0A9B603</accession>
<proteinExistence type="predicted"/>
<reference evidence="1" key="1">
    <citation type="submission" date="2014-09" db="EMBL/GenBank/DDBJ databases">
        <authorList>
            <person name="Magalhaes I.L.F."/>
            <person name="Oliveira U."/>
            <person name="Santos F.R."/>
            <person name="Vidigal T.H.D.A."/>
            <person name="Brescovit A.D."/>
            <person name="Santos A.J."/>
        </authorList>
    </citation>
    <scope>NUCLEOTIDE SEQUENCE</scope>
    <source>
        <tissue evidence="1">Shoot tissue taken approximately 20 cm above the soil surface</tissue>
    </source>
</reference>